<comment type="caution">
    <text evidence="3">The sequence shown here is derived from an EMBL/GenBank/DDBJ whole genome shotgun (WGS) entry which is preliminary data.</text>
</comment>
<keyword evidence="4" id="KW-1185">Reference proteome</keyword>
<dbReference type="Pfam" id="PF13439">
    <property type="entry name" value="Glyco_transf_4"/>
    <property type="match status" value="1"/>
</dbReference>
<evidence type="ECO:0000313" key="4">
    <source>
        <dbReference type="Proteomes" id="UP000658225"/>
    </source>
</evidence>
<accession>A0A927MPK3</accession>
<organism evidence="3 4">
    <name type="scientific">Sporosarcina limicola</name>
    <dbReference type="NCBI Taxonomy" id="34101"/>
    <lineage>
        <taxon>Bacteria</taxon>
        <taxon>Bacillati</taxon>
        <taxon>Bacillota</taxon>
        <taxon>Bacilli</taxon>
        <taxon>Bacillales</taxon>
        <taxon>Caryophanaceae</taxon>
        <taxon>Sporosarcina</taxon>
    </lineage>
</organism>
<dbReference type="EMBL" id="JADBEL010000032">
    <property type="protein sequence ID" value="MBE1556647.1"/>
    <property type="molecule type" value="Genomic_DNA"/>
</dbReference>
<dbReference type="Gene3D" id="3.40.50.2000">
    <property type="entry name" value="Glycogen Phosphorylase B"/>
    <property type="match status" value="2"/>
</dbReference>
<evidence type="ECO:0000259" key="2">
    <source>
        <dbReference type="Pfam" id="PF13439"/>
    </source>
</evidence>
<dbReference type="PANTHER" id="PTHR45947">
    <property type="entry name" value="SULFOQUINOVOSYL TRANSFERASE SQD2"/>
    <property type="match status" value="1"/>
</dbReference>
<dbReference type="InterPro" id="IPR028098">
    <property type="entry name" value="Glyco_trans_4-like_N"/>
</dbReference>
<proteinExistence type="predicted"/>
<dbReference type="RefSeq" id="WP_192600275.1">
    <property type="nucleotide sequence ID" value="NZ_JADBEL010000032.1"/>
</dbReference>
<sequence>MEKIVVFSNMYPSPEHPTFGIFVENQVGLLQSAGQAVDVIVIDNPSKGKLTTLKKYITWFCRSFMYMAKNRKRLSLTHAHYAFPTGFISLVGKKMMGIPYVVTVHGGDIDKMAAKSARIANLTKQILQQAESVIVVGEKLESDVIGRFEVPESRVHVMSMGVNTSIFKPVSKEEARKGLGLSIEENVILFVGNVIEAKGLLELVEAFALLKKSTPEVELFIVGSRKDTNFFEVLQTFIREKDVKDIHFKEPLGQVDLAQWMAASNVLALPSHHEGFGLVALEAMAAGTKVVATNVGGLPFLLGGGAGILVEAKNPVSLAEGLRNALDSASMLMNETVIQQKIAENSYETILQDLLSIYRSAGKGQVGHNE</sequence>
<evidence type="ECO:0000313" key="3">
    <source>
        <dbReference type="EMBL" id="MBE1556647.1"/>
    </source>
</evidence>
<dbReference type="AlphaFoldDB" id="A0A927MPK3"/>
<gene>
    <name evidence="3" type="ORF">H4683_003773</name>
</gene>
<dbReference type="InterPro" id="IPR001296">
    <property type="entry name" value="Glyco_trans_1"/>
</dbReference>
<dbReference type="Proteomes" id="UP000658225">
    <property type="component" value="Unassembled WGS sequence"/>
</dbReference>
<evidence type="ECO:0000259" key="1">
    <source>
        <dbReference type="Pfam" id="PF00534"/>
    </source>
</evidence>
<protein>
    <submittedName>
        <fullName evidence="3">Glycosyltransferase involved in cell wall biosynthesis</fullName>
    </submittedName>
</protein>
<dbReference type="PANTHER" id="PTHR45947:SF3">
    <property type="entry name" value="SULFOQUINOVOSYL TRANSFERASE SQD2"/>
    <property type="match status" value="1"/>
</dbReference>
<dbReference type="InterPro" id="IPR050194">
    <property type="entry name" value="Glycosyltransferase_grp1"/>
</dbReference>
<dbReference type="Pfam" id="PF00534">
    <property type="entry name" value="Glycos_transf_1"/>
    <property type="match status" value="1"/>
</dbReference>
<name>A0A927MPK3_9BACL</name>
<reference evidence="3" key="1">
    <citation type="submission" date="2020-10" db="EMBL/GenBank/DDBJ databases">
        <title>Genomic Encyclopedia of Type Strains, Phase IV (KMG-IV): sequencing the most valuable type-strain genomes for metagenomic binning, comparative biology and taxonomic classification.</title>
        <authorList>
            <person name="Goeker M."/>
        </authorList>
    </citation>
    <scope>NUCLEOTIDE SEQUENCE</scope>
    <source>
        <strain evidence="3">DSM 13886</strain>
    </source>
</reference>
<feature type="domain" description="Glycosyltransferase subfamily 4-like N-terminal" evidence="2">
    <location>
        <begin position="56"/>
        <end position="165"/>
    </location>
</feature>
<dbReference type="GO" id="GO:0016757">
    <property type="term" value="F:glycosyltransferase activity"/>
    <property type="evidence" value="ECO:0007669"/>
    <property type="project" value="InterPro"/>
</dbReference>
<dbReference type="SUPFAM" id="SSF53756">
    <property type="entry name" value="UDP-Glycosyltransferase/glycogen phosphorylase"/>
    <property type="match status" value="1"/>
</dbReference>
<feature type="domain" description="Glycosyl transferase family 1" evidence="1">
    <location>
        <begin position="172"/>
        <end position="329"/>
    </location>
</feature>